<evidence type="ECO:0000313" key="2">
    <source>
        <dbReference type="EMBL" id="UWD34765.1"/>
    </source>
</evidence>
<dbReference type="EMBL" id="CP103424">
    <property type="protein sequence ID" value="UWD34765.1"/>
    <property type="molecule type" value="Genomic_DNA"/>
</dbReference>
<feature type="region of interest" description="Disordered" evidence="1">
    <location>
        <begin position="36"/>
        <end position="56"/>
    </location>
</feature>
<evidence type="ECO:0008006" key="4">
    <source>
        <dbReference type="Google" id="ProtNLM"/>
    </source>
</evidence>
<gene>
    <name evidence="2" type="ORF">NX779_03035</name>
</gene>
<accession>A0ABY5TX35</accession>
<proteinExistence type="predicted"/>
<evidence type="ECO:0000256" key="1">
    <source>
        <dbReference type="SAM" id="MobiDB-lite"/>
    </source>
</evidence>
<evidence type="ECO:0000313" key="3">
    <source>
        <dbReference type="Proteomes" id="UP001059819"/>
    </source>
</evidence>
<sequence length="510" mass="59810">MKKLLTVISSILVTATPLLTVTSCKWFSNYRAPKDPVHPKNPDYDDPIDNGNNNNEKVKSFEYEDIKYTIFEEDTANPSNVYYANQVLENEAKEFKKLIPNAENYKTKDLASRDLFPTIALLSQYIRSLEHFNADEPSLSHFMFKNKDDKTFINSSTHQQLVKKVLEIVNQQKELKAMIFDTNPDFPIRQLRISSIDSVRKQLGWPEDPDKTDSKLWGKSSRDLYDDKSWKGTYSWEETPFHKENKSNNRLYNFGKNNGGLLIIPTGLWYFNRIIEFDGDFNNELFLSKEFFEKDSKRYDPSTMRLVGDTFDQILRNKIKVYAMQKVQLDLLVAFLELQQALTDSSLISDENKTLVEQFESSGIITKINKFENKVLEYLKVKQLVGFTLTDVFSGEVGLQLFPGTGYYEKYPTDFRATYRFAWNEYHKVIQPLITGLLGYNVAKDRFRKDFSDETNKHSEHYKFIWANIKEVDKLDAPHVITKQLAETRFNNFVNYYKTQFNWKFNKIDE</sequence>
<dbReference type="Proteomes" id="UP001059819">
    <property type="component" value="Chromosome"/>
</dbReference>
<keyword evidence="3" id="KW-1185">Reference proteome</keyword>
<dbReference type="PROSITE" id="PS51257">
    <property type="entry name" value="PROKAR_LIPOPROTEIN"/>
    <property type="match status" value="1"/>
</dbReference>
<dbReference type="NCBIfam" id="NF045938">
    <property type="entry name" value="MAG3960_fam_LP"/>
    <property type="match status" value="1"/>
</dbReference>
<reference evidence="2" key="1">
    <citation type="submission" date="2022-08" db="EMBL/GenBank/DDBJ databases">
        <title>Complete genome sequence of Mycoplasma cottewii type strain VIS.</title>
        <authorList>
            <person name="Spergser J."/>
        </authorList>
    </citation>
    <scope>NUCLEOTIDE SEQUENCE</scope>
    <source>
        <strain evidence="2">VIS</strain>
    </source>
</reference>
<name>A0ABY5TX35_9MOLU</name>
<protein>
    <recommendedName>
        <fullName evidence="4">Lipoprotein</fullName>
    </recommendedName>
</protein>
<organism evidence="2 3">
    <name type="scientific">Mycoplasma cottewii</name>
    <dbReference type="NCBI Taxonomy" id="51364"/>
    <lineage>
        <taxon>Bacteria</taxon>
        <taxon>Bacillati</taxon>
        <taxon>Mycoplasmatota</taxon>
        <taxon>Mollicutes</taxon>
        <taxon>Mycoplasmataceae</taxon>
        <taxon>Mycoplasma</taxon>
    </lineage>
</organism>
<dbReference type="RefSeq" id="WP_259429953.1">
    <property type="nucleotide sequence ID" value="NZ_CP103424.1"/>
</dbReference>